<feature type="coiled-coil region" evidence="1">
    <location>
        <begin position="711"/>
        <end position="811"/>
    </location>
</feature>
<dbReference type="GO" id="GO:0005783">
    <property type="term" value="C:endoplasmic reticulum"/>
    <property type="evidence" value="ECO:0007669"/>
    <property type="project" value="TreeGrafter"/>
</dbReference>
<dbReference type="EMBL" id="JAWIZZ010000041">
    <property type="protein sequence ID" value="KAK5780319.1"/>
    <property type="molecule type" value="Genomic_DNA"/>
</dbReference>
<feature type="compositionally biased region" description="Polar residues" evidence="2">
    <location>
        <begin position="35"/>
        <end position="44"/>
    </location>
</feature>
<dbReference type="Proteomes" id="UP001306508">
    <property type="component" value="Unassembled WGS sequence"/>
</dbReference>
<dbReference type="AlphaFoldDB" id="A0AAN7W3C9"/>
<evidence type="ECO:0000313" key="4">
    <source>
        <dbReference type="EMBL" id="KAK5780319.1"/>
    </source>
</evidence>
<dbReference type="InterPro" id="IPR022091">
    <property type="entry name" value="TMF_TATA-bd"/>
</dbReference>
<feature type="region of interest" description="Disordered" evidence="2">
    <location>
        <begin position="354"/>
        <end position="390"/>
    </location>
</feature>
<keyword evidence="1" id="KW-0175">Coiled coil</keyword>
<gene>
    <name evidence="4" type="ORF">RI543_002074</name>
</gene>
<evidence type="ECO:0000256" key="1">
    <source>
        <dbReference type="SAM" id="Coils"/>
    </source>
</evidence>
<evidence type="ECO:0000313" key="5">
    <source>
        <dbReference type="Proteomes" id="UP001306508"/>
    </source>
</evidence>
<feature type="compositionally biased region" description="Basic and acidic residues" evidence="2">
    <location>
        <begin position="93"/>
        <end position="108"/>
    </location>
</feature>
<feature type="coiled-coil region" evidence="1">
    <location>
        <begin position="189"/>
        <end position="339"/>
    </location>
</feature>
<accession>A0AAN7W3C9</accession>
<feature type="compositionally biased region" description="Low complexity" evidence="2">
    <location>
        <begin position="379"/>
        <end position="390"/>
    </location>
</feature>
<organism evidence="4 5">
    <name type="scientific">Arxiozyma heterogenica</name>
    <dbReference type="NCBI Taxonomy" id="278026"/>
    <lineage>
        <taxon>Eukaryota</taxon>
        <taxon>Fungi</taxon>
        <taxon>Dikarya</taxon>
        <taxon>Ascomycota</taxon>
        <taxon>Saccharomycotina</taxon>
        <taxon>Saccharomycetes</taxon>
        <taxon>Saccharomycetales</taxon>
        <taxon>Saccharomycetaceae</taxon>
        <taxon>Arxiozyma</taxon>
    </lineage>
</organism>
<feature type="region of interest" description="Disordered" evidence="2">
    <location>
        <begin position="519"/>
        <end position="551"/>
    </location>
</feature>
<feature type="region of interest" description="Disordered" evidence="2">
    <location>
        <begin position="14"/>
        <end position="108"/>
    </location>
</feature>
<feature type="compositionally biased region" description="Polar residues" evidence="2">
    <location>
        <begin position="532"/>
        <end position="544"/>
    </location>
</feature>
<dbReference type="InterPro" id="IPR052602">
    <property type="entry name" value="Growth_transcription_reg"/>
</dbReference>
<dbReference type="PANTHER" id="PTHR46515">
    <property type="entry name" value="TATA ELEMENT MODULATORY FACTOR TMF1"/>
    <property type="match status" value="1"/>
</dbReference>
<dbReference type="Pfam" id="PF12325">
    <property type="entry name" value="TMF_TATA_bd"/>
    <property type="match status" value="1"/>
</dbReference>
<evidence type="ECO:0000259" key="3">
    <source>
        <dbReference type="Pfam" id="PF12325"/>
    </source>
</evidence>
<evidence type="ECO:0000256" key="2">
    <source>
        <dbReference type="SAM" id="MobiDB-lite"/>
    </source>
</evidence>
<sequence>MSTKKLSLEERLSLAAKKGKKKSKSSRNAAHASINKLQTQTIGSTKEIDDNKTQQADISGSSQDARQRLDSAKVKTNLNDIDHEETINDDDNINNKDNEENDKEIKNRSIEDNLLGSNDFKETQVEKNKTVQTDDFTLFKDWLPDNYTSLNVMDVLTILKPHIETLKKNNNTIDSKKTYNNDSSLLKLVKEKDQLIEDLREDVDRLDKDNRNFNKIVESNKQKITSLQNNNQSLQNNLKSKNLSLKQLQNDLKENSIKLKKFLENNETVSELKNDLKERNDTIERLKSHLNETELKVNTLNDTLIKEREAYVREKNSIKEATRDQVTTLESKLEQLRIELEKFIHPNKDINFSISNTNKGFNNNDQKSDKYGSSNDDGNNNATVNDQNNTNSIKGTFASWETQYFTLQEQFNSSKANWNSIEFTLNSKLSDLQEKVDSSNMEINKLKLAHENNDILIQTLKDDITKKNKIIDNDNLKISSLLSEKNKLLNSLQETNEDYALLQKKFEIQKEQLANNLTSNTNLPKFQDQDRSVSPLNKNNTVEENNSDFETESNGTISLKFGNDWSLILPKVNDVNEVPIQRDLTVDGHPEEIFDDINMPFNQRSVSDKNFDHFPEASSNLDSFLLNKRASSISTLNYERKASTSQLLANIPSVSGISGIFSPSTDNINNGDNIINNNRNNRDVYVNDNTIISSNNNQINAQLVSRLGSEVRRMEGELTSLQAAYDQLKDEKNSANDELLKLIEENEKVKTFQQERDSLKVKVTELENQLETALQVLGEKTEYAEELENDVQDLKEMMKQQVQQMVQMQEMTK</sequence>
<feature type="domain" description="TATA element modulatory factor 1 TATA binding" evidence="3">
    <location>
        <begin position="693"/>
        <end position="805"/>
    </location>
</feature>
<reference evidence="5" key="1">
    <citation type="submission" date="2023-07" db="EMBL/GenBank/DDBJ databases">
        <title>A draft genome of Kazachstania heterogenica Y-27499.</title>
        <authorList>
            <person name="Donic C."/>
            <person name="Kralova J.S."/>
            <person name="Fidel L."/>
            <person name="Ben-Dor S."/>
            <person name="Jung S."/>
        </authorList>
    </citation>
    <scope>NUCLEOTIDE SEQUENCE [LARGE SCALE GENOMIC DNA]</scope>
    <source>
        <strain evidence="5">Y27499</strain>
    </source>
</reference>
<feature type="coiled-coil region" evidence="1">
    <location>
        <begin position="478"/>
        <end position="512"/>
    </location>
</feature>
<keyword evidence="5" id="KW-1185">Reference proteome</keyword>
<dbReference type="Gene3D" id="1.10.287.1490">
    <property type="match status" value="1"/>
</dbReference>
<comment type="caution">
    <text evidence="4">The sequence shown here is derived from an EMBL/GenBank/DDBJ whole genome shotgun (WGS) entry which is preliminary data.</text>
</comment>
<proteinExistence type="predicted"/>
<name>A0AAN7W3C9_9SACH</name>
<protein>
    <recommendedName>
        <fullName evidence="3">TATA element modulatory factor 1 TATA binding domain-containing protein</fullName>
    </recommendedName>
</protein>
<dbReference type="PANTHER" id="PTHR46515:SF1">
    <property type="entry name" value="TATA ELEMENT MODULATORY FACTOR"/>
    <property type="match status" value="1"/>
</dbReference>
<dbReference type="GO" id="GO:0005794">
    <property type="term" value="C:Golgi apparatus"/>
    <property type="evidence" value="ECO:0007669"/>
    <property type="project" value="TreeGrafter"/>
</dbReference>
<feature type="compositionally biased region" description="Polar residues" evidence="2">
    <location>
        <begin position="354"/>
        <end position="378"/>
    </location>
</feature>
<feature type="compositionally biased region" description="Polar residues" evidence="2">
    <location>
        <begin position="53"/>
        <end position="64"/>
    </location>
</feature>